<comment type="similarity">
    <text evidence="15">Belongs to the ribF family.</text>
</comment>
<accession>A0ABT1QMN6</accession>
<dbReference type="InterPro" id="IPR002606">
    <property type="entry name" value="Riboflavin_kinase_bac"/>
</dbReference>
<evidence type="ECO:0000256" key="1">
    <source>
        <dbReference type="ARBA" id="ARBA00002121"/>
    </source>
</evidence>
<dbReference type="Pfam" id="PF01687">
    <property type="entry name" value="Flavokinase"/>
    <property type="match status" value="1"/>
</dbReference>
<dbReference type="Gene3D" id="2.40.30.30">
    <property type="entry name" value="Riboflavin kinase-like"/>
    <property type="match status" value="1"/>
</dbReference>
<dbReference type="InterPro" id="IPR015864">
    <property type="entry name" value="FAD_synthase"/>
</dbReference>
<evidence type="ECO:0000256" key="14">
    <source>
        <dbReference type="ARBA" id="ARBA00049494"/>
    </source>
</evidence>
<evidence type="ECO:0000313" key="18">
    <source>
        <dbReference type="Proteomes" id="UP001165498"/>
    </source>
</evidence>
<dbReference type="SUPFAM" id="SSF52374">
    <property type="entry name" value="Nucleotidylyl transferase"/>
    <property type="match status" value="1"/>
</dbReference>
<evidence type="ECO:0000256" key="3">
    <source>
        <dbReference type="ARBA" id="ARBA00005201"/>
    </source>
</evidence>
<evidence type="ECO:0000256" key="4">
    <source>
        <dbReference type="ARBA" id="ARBA00022630"/>
    </source>
</evidence>
<sequence>MHTLSRDVAGPVLAPRGSVVCIGAFDGVHRGHRYVLDHVRRRAAELELDPAAISFEPIPREFFARGRLARLSSARDKIEQLFGAGVHRLLLLRFNAALAAMPAEAFVEQVLAARLNAREVLVGQGFRFGHDRAGDMALLHRLGPQYGFRAVELAPYAPAGERLSSSAIRSLIAAGDFEAAALALGRRFAIGGKVVHGQQLGRQLGYPTANIRLGRRLAPLQGIFAVRVHGIGGVVRPGVASLGVRPTVTGVDPQPLLEAHLFDFDGDLYGRRISVEFVEKLRDEEKFPDLASMVRQIDHDAAAARRILGVAAVAAAGA</sequence>
<feature type="domain" description="Riboflavin kinase" evidence="16">
    <location>
        <begin position="183"/>
        <end position="309"/>
    </location>
</feature>
<evidence type="ECO:0000256" key="11">
    <source>
        <dbReference type="ARBA" id="ARBA00022840"/>
    </source>
</evidence>
<keyword evidence="6 15" id="KW-0808">Transferase</keyword>
<keyword evidence="18" id="KW-1185">Reference proteome</keyword>
<comment type="pathway">
    <text evidence="2 15">Cofactor biosynthesis; FAD biosynthesis; FAD from FMN: step 1/1.</text>
</comment>
<evidence type="ECO:0000256" key="7">
    <source>
        <dbReference type="ARBA" id="ARBA00022695"/>
    </source>
</evidence>
<evidence type="ECO:0000256" key="5">
    <source>
        <dbReference type="ARBA" id="ARBA00022643"/>
    </source>
</evidence>
<keyword evidence="8 15" id="KW-0547">Nucleotide-binding</keyword>
<comment type="catalytic activity">
    <reaction evidence="13 15">
        <text>riboflavin + ATP = FMN + ADP + H(+)</text>
        <dbReference type="Rhea" id="RHEA:14357"/>
        <dbReference type="ChEBI" id="CHEBI:15378"/>
        <dbReference type="ChEBI" id="CHEBI:30616"/>
        <dbReference type="ChEBI" id="CHEBI:57986"/>
        <dbReference type="ChEBI" id="CHEBI:58210"/>
        <dbReference type="ChEBI" id="CHEBI:456216"/>
        <dbReference type="EC" id="2.7.1.26"/>
    </reaction>
</comment>
<dbReference type="InterPro" id="IPR014729">
    <property type="entry name" value="Rossmann-like_a/b/a_fold"/>
</dbReference>
<dbReference type="SUPFAM" id="SSF82114">
    <property type="entry name" value="Riboflavin kinase-like"/>
    <property type="match status" value="1"/>
</dbReference>
<dbReference type="SMART" id="SM00904">
    <property type="entry name" value="Flavokinase"/>
    <property type="match status" value="1"/>
</dbReference>
<dbReference type="Proteomes" id="UP001165498">
    <property type="component" value="Unassembled WGS sequence"/>
</dbReference>
<comment type="pathway">
    <text evidence="3 15">Cofactor biosynthesis; FMN biosynthesis; FMN from riboflavin (ATP route): step 1/1.</text>
</comment>
<dbReference type="NCBIfam" id="NF004159">
    <property type="entry name" value="PRK05627.1-2"/>
    <property type="match status" value="1"/>
</dbReference>
<dbReference type="InterPro" id="IPR015865">
    <property type="entry name" value="Riboflavin_kinase_bac/euk"/>
</dbReference>
<dbReference type="InterPro" id="IPR023465">
    <property type="entry name" value="Riboflavin_kinase_dom_sf"/>
</dbReference>
<evidence type="ECO:0000256" key="10">
    <source>
        <dbReference type="ARBA" id="ARBA00022827"/>
    </source>
</evidence>
<keyword evidence="10 15" id="KW-0274">FAD</keyword>
<dbReference type="PANTHER" id="PTHR22749:SF6">
    <property type="entry name" value="RIBOFLAVIN KINASE"/>
    <property type="match status" value="1"/>
</dbReference>
<dbReference type="NCBIfam" id="TIGR00083">
    <property type="entry name" value="ribF"/>
    <property type="match status" value="1"/>
</dbReference>
<evidence type="ECO:0000256" key="9">
    <source>
        <dbReference type="ARBA" id="ARBA00022777"/>
    </source>
</evidence>
<keyword evidence="11 15" id="KW-0067">ATP-binding</keyword>
<dbReference type="EMBL" id="JANFQO010000003">
    <property type="protein sequence ID" value="MCQ4163784.1"/>
    <property type="molecule type" value="Genomic_DNA"/>
</dbReference>
<dbReference type="GO" id="GO:0003919">
    <property type="term" value="F:FMN adenylyltransferase activity"/>
    <property type="evidence" value="ECO:0007669"/>
    <property type="project" value="UniProtKB-EC"/>
</dbReference>
<dbReference type="EC" id="2.7.1.26" evidence="15"/>
<keyword evidence="12" id="KW-0511">Multifunctional enzyme</keyword>
<evidence type="ECO:0000313" key="17">
    <source>
        <dbReference type="EMBL" id="MCQ4163784.1"/>
    </source>
</evidence>
<keyword evidence="5 15" id="KW-0288">FMN</keyword>
<proteinExistence type="inferred from homology"/>
<evidence type="ECO:0000256" key="15">
    <source>
        <dbReference type="PIRNR" id="PIRNR004491"/>
    </source>
</evidence>
<comment type="catalytic activity">
    <reaction evidence="14 15">
        <text>FMN + ATP + H(+) = FAD + diphosphate</text>
        <dbReference type="Rhea" id="RHEA:17237"/>
        <dbReference type="ChEBI" id="CHEBI:15378"/>
        <dbReference type="ChEBI" id="CHEBI:30616"/>
        <dbReference type="ChEBI" id="CHEBI:33019"/>
        <dbReference type="ChEBI" id="CHEBI:57692"/>
        <dbReference type="ChEBI" id="CHEBI:58210"/>
        <dbReference type="EC" id="2.7.7.2"/>
    </reaction>
</comment>
<keyword evidence="4 15" id="KW-0285">Flavoprotein</keyword>
<dbReference type="InterPro" id="IPR023468">
    <property type="entry name" value="Riboflavin_kinase"/>
</dbReference>
<evidence type="ECO:0000256" key="6">
    <source>
        <dbReference type="ARBA" id="ARBA00022679"/>
    </source>
</evidence>
<keyword evidence="7 15" id="KW-0548">Nucleotidyltransferase</keyword>
<comment type="function">
    <text evidence="1">Catalyzes the phosphorylation of riboflavin to FMN followed by the adenylation of FMN to FAD.</text>
</comment>
<protein>
    <recommendedName>
        <fullName evidence="15">Riboflavin biosynthesis protein</fullName>
    </recommendedName>
    <domain>
        <recommendedName>
            <fullName evidence="15">Riboflavin kinase</fullName>
            <ecNumber evidence="15">2.7.1.26</ecNumber>
        </recommendedName>
        <alternativeName>
            <fullName evidence="15">Flavokinase</fullName>
        </alternativeName>
    </domain>
    <domain>
        <recommendedName>
            <fullName evidence="15">FMN adenylyltransferase</fullName>
            <ecNumber evidence="15">2.7.7.2</ecNumber>
        </recommendedName>
        <alternativeName>
            <fullName evidence="15">FAD pyrophosphorylase</fullName>
        </alternativeName>
        <alternativeName>
            <fullName evidence="15">FAD synthase</fullName>
        </alternativeName>
    </domain>
</protein>
<evidence type="ECO:0000256" key="13">
    <source>
        <dbReference type="ARBA" id="ARBA00047880"/>
    </source>
</evidence>
<dbReference type="EC" id="2.7.7.2" evidence="15"/>
<evidence type="ECO:0000259" key="16">
    <source>
        <dbReference type="SMART" id="SM00904"/>
    </source>
</evidence>
<dbReference type="Gene3D" id="3.40.50.620">
    <property type="entry name" value="HUPs"/>
    <property type="match status" value="1"/>
</dbReference>
<dbReference type="PIRSF" id="PIRSF004491">
    <property type="entry name" value="FAD_Synth"/>
    <property type="match status" value="1"/>
</dbReference>
<organism evidence="17 18">
    <name type="scientific">Tahibacter harae</name>
    <dbReference type="NCBI Taxonomy" id="2963937"/>
    <lineage>
        <taxon>Bacteria</taxon>
        <taxon>Pseudomonadati</taxon>
        <taxon>Pseudomonadota</taxon>
        <taxon>Gammaproteobacteria</taxon>
        <taxon>Lysobacterales</taxon>
        <taxon>Rhodanobacteraceae</taxon>
        <taxon>Tahibacter</taxon>
    </lineage>
</organism>
<evidence type="ECO:0000256" key="12">
    <source>
        <dbReference type="ARBA" id="ARBA00023268"/>
    </source>
</evidence>
<evidence type="ECO:0000256" key="2">
    <source>
        <dbReference type="ARBA" id="ARBA00004726"/>
    </source>
</evidence>
<dbReference type="Pfam" id="PF06574">
    <property type="entry name" value="FAD_syn"/>
    <property type="match status" value="1"/>
</dbReference>
<name>A0ABT1QMN6_9GAMM</name>
<dbReference type="CDD" id="cd02064">
    <property type="entry name" value="FAD_synthetase_N"/>
    <property type="match status" value="1"/>
</dbReference>
<gene>
    <name evidence="17" type="ORF">NM961_03580</name>
</gene>
<keyword evidence="9 15" id="KW-0418">Kinase</keyword>
<reference evidence="17" key="1">
    <citation type="submission" date="2022-07" db="EMBL/GenBank/DDBJ databases">
        <title>Tahibacter sp., a new gammaproteobacterium isolated from the silt sample collected at pig farm.</title>
        <authorList>
            <person name="Chen H."/>
        </authorList>
    </citation>
    <scope>NUCLEOTIDE SEQUENCE</scope>
    <source>
        <strain evidence="17">P2K</strain>
    </source>
</reference>
<dbReference type="RefSeq" id="WP_255911365.1">
    <property type="nucleotide sequence ID" value="NZ_JANFQO010000003.1"/>
</dbReference>
<dbReference type="PANTHER" id="PTHR22749">
    <property type="entry name" value="RIBOFLAVIN KINASE/FMN ADENYLYLTRANSFERASE"/>
    <property type="match status" value="1"/>
</dbReference>
<evidence type="ECO:0000256" key="8">
    <source>
        <dbReference type="ARBA" id="ARBA00022741"/>
    </source>
</evidence>
<dbReference type="GO" id="GO:0008531">
    <property type="term" value="F:riboflavin kinase activity"/>
    <property type="evidence" value="ECO:0007669"/>
    <property type="project" value="UniProtKB-EC"/>
</dbReference>
<dbReference type="NCBIfam" id="NF004163">
    <property type="entry name" value="PRK05627.1-6"/>
    <property type="match status" value="1"/>
</dbReference>
<comment type="caution">
    <text evidence="17">The sequence shown here is derived from an EMBL/GenBank/DDBJ whole genome shotgun (WGS) entry which is preliminary data.</text>
</comment>